<dbReference type="AlphaFoldDB" id="A0AAN6VDT4"/>
<comment type="caution">
    <text evidence="2">The sequence shown here is derived from an EMBL/GenBank/DDBJ whole genome shotgun (WGS) entry which is preliminary data.</text>
</comment>
<feature type="compositionally biased region" description="Basic and acidic residues" evidence="1">
    <location>
        <begin position="64"/>
        <end position="82"/>
    </location>
</feature>
<proteinExistence type="predicted"/>
<protein>
    <submittedName>
        <fullName evidence="2">Uncharacterized protein</fullName>
    </submittedName>
</protein>
<dbReference type="RefSeq" id="XP_062641647.1">
    <property type="nucleotide sequence ID" value="XM_062778965.1"/>
</dbReference>
<sequence>MPRPSEDTKAPYFFPEDLESKAADTTAAGSPSGGPRPAAGQETSDAVDLNGPTEVSRGPGDPVDTEKLTREDVELSKSDMGSDKLTPAPETENESKQWDDKKTGPSSYALSSQKFLQELQNPKSKYFVGYRKFFRMSDKGHRLHVMINNATWRSDMDTVILDLLRKRAVEALCHFARLSQEQARGFIVKCERWDDVKELKHRGCLLYLGQAKGATPGPALEFVPPRLSSMDVGPAKFGVSKLAVHNLRGILGDEYLEKLRQRSTLLDEGSLFLLGRQATVNLQMLLWKIQGYASWENHQTPP</sequence>
<feature type="region of interest" description="Disordered" evidence="1">
    <location>
        <begin position="1"/>
        <end position="105"/>
    </location>
</feature>
<dbReference type="GeneID" id="87815578"/>
<gene>
    <name evidence="2" type="ORF">C8A04DRAFT_24079</name>
</gene>
<keyword evidence="3" id="KW-1185">Reference proteome</keyword>
<evidence type="ECO:0000313" key="3">
    <source>
        <dbReference type="Proteomes" id="UP001302676"/>
    </source>
</evidence>
<evidence type="ECO:0000256" key="1">
    <source>
        <dbReference type="SAM" id="MobiDB-lite"/>
    </source>
</evidence>
<reference evidence="2" key="1">
    <citation type="journal article" date="2023" name="Mol. Phylogenet. Evol.">
        <title>Genome-scale phylogeny and comparative genomics of the fungal order Sordariales.</title>
        <authorList>
            <person name="Hensen N."/>
            <person name="Bonometti L."/>
            <person name="Westerberg I."/>
            <person name="Brannstrom I.O."/>
            <person name="Guillou S."/>
            <person name="Cros-Aarteil S."/>
            <person name="Calhoun S."/>
            <person name="Haridas S."/>
            <person name="Kuo A."/>
            <person name="Mondo S."/>
            <person name="Pangilinan J."/>
            <person name="Riley R."/>
            <person name="LaButti K."/>
            <person name="Andreopoulos B."/>
            <person name="Lipzen A."/>
            <person name="Chen C."/>
            <person name="Yan M."/>
            <person name="Daum C."/>
            <person name="Ng V."/>
            <person name="Clum A."/>
            <person name="Steindorff A."/>
            <person name="Ohm R.A."/>
            <person name="Martin F."/>
            <person name="Silar P."/>
            <person name="Natvig D.O."/>
            <person name="Lalanne C."/>
            <person name="Gautier V."/>
            <person name="Ament-Velasquez S.L."/>
            <person name="Kruys A."/>
            <person name="Hutchinson M.I."/>
            <person name="Powell A.J."/>
            <person name="Barry K."/>
            <person name="Miller A.N."/>
            <person name="Grigoriev I.V."/>
            <person name="Debuchy R."/>
            <person name="Gladieux P."/>
            <person name="Hiltunen Thoren M."/>
            <person name="Johannesson H."/>
        </authorList>
    </citation>
    <scope>NUCLEOTIDE SEQUENCE</scope>
    <source>
        <strain evidence="2">CBS 141.50</strain>
    </source>
</reference>
<evidence type="ECO:0000313" key="2">
    <source>
        <dbReference type="EMBL" id="KAK4148276.1"/>
    </source>
</evidence>
<dbReference type="Proteomes" id="UP001302676">
    <property type="component" value="Unassembled WGS sequence"/>
</dbReference>
<accession>A0AAN6VDT4</accession>
<organism evidence="2 3">
    <name type="scientific">Dichotomopilus funicola</name>
    <dbReference type="NCBI Taxonomy" id="1934379"/>
    <lineage>
        <taxon>Eukaryota</taxon>
        <taxon>Fungi</taxon>
        <taxon>Dikarya</taxon>
        <taxon>Ascomycota</taxon>
        <taxon>Pezizomycotina</taxon>
        <taxon>Sordariomycetes</taxon>
        <taxon>Sordariomycetidae</taxon>
        <taxon>Sordariales</taxon>
        <taxon>Chaetomiaceae</taxon>
        <taxon>Dichotomopilus</taxon>
    </lineage>
</organism>
<feature type="compositionally biased region" description="Low complexity" evidence="1">
    <location>
        <begin position="27"/>
        <end position="40"/>
    </location>
</feature>
<feature type="compositionally biased region" description="Basic and acidic residues" evidence="1">
    <location>
        <begin position="93"/>
        <end position="103"/>
    </location>
</feature>
<dbReference type="EMBL" id="MU853554">
    <property type="protein sequence ID" value="KAK4148276.1"/>
    <property type="molecule type" value="Genomic_DNA"/>
</dbReference>
<name>A0AAN6VDT4_9PEZI</name>
<reference evidence="2" key="2">
    <citation type="submission" date="2023-05" db="EMBL/GenBank/DDBJ databases">
        <authorList>
            <consortium name="Lawrence Berkeley National Laboratory"/>
            <person name="Steindorff A."/>
            <person name="Hensen N."/>
            <person name="Bonometti L."/>
            <person name="Westerberg I."/>
            <person name="Brannstrom I.O."/>
            <person name="Guillou S."/>
            <person name="Cros-Aarteil S."/>
            <person name="Calhoun S."/>
            <person name="Haridas S."/>
            <person name="Kuo A."/>
            <person name="Mondo S."/>
            <person name="Pangilinan J."/>
            <person name="Riley R."/>
            <person name="Labutti K."/>
            <person name="Andreopoulos B."/>
            <person name="Lipzen A."/>
            <person name="Chen C."/>
            <person name="Yanf M."/>
            <person name="Daum C."/>
            <person name="Ng V."/>
            <person name="Clum A."/>
            <person name="Ohm R."/>
            <person name="Martin F."/>
            <person name="Silar P."/>
            <person name="Natvig D."/>
            <person name="Lalanne C."/>
            <person name="Gautier V."/>
            <person name="Ament-Velasquez S.L."/>
            <person name="Kruys A."/>
            <person name="Hutchinson M.I."/>
            <person name="Powell A.J."/>
            <person name="Barry K."/>
            <person name="Miller A.N."/>
            <person name="Grigoriev I.V."/>
            <person name="Debuchy R."/>
            <person name="Gladieux P."/>
            <person name="Thoren M.H."/>
            <person name="Johannesson H."/>
        </authorList>
    </citation>
    <scope>NUCLEOTIDE SEQUENCE</scope>
    <source>
        <strain evidence="2">CBS 141.50</strain>
    </source>
</reference>